<dbReference type="SUPFAM" id="SSF52540">
    <property type="entry name" value="P-loop containing nucleoside triphosphate hydrolases"/>
    <property type="match status" value="1"/>
</dbReference>
<dbReference type="RefSeq" id="WP_087137354.1">
    <property type="nucleotide sequence ID" value="NZ_FUKR01000051.1"/>
</dbReference>
<name>A0A1R4JRY0_9MICO</name>
<keyword evidence="4" id="KW-0067">ATP-binding</keyword>
<dbReference type="GO" id="GO:0005524">
    <property type="term" value="F:ATP binding"/>
    <property type="evidence" value="ECO:0007669"/>
    <property type="project" value="UniProtKB-KW"/>
</dbReference>
<dbReference type="PROSITE" id="PS51192">
    <property type="entry name" value="HELICASE_ATP_BIND_1"/>
    <property type="match status" value="1"/>
</dbReference>
<dbReference type="InterPro" id="IPR050699">
    <property type="entry name" value="RNA-DNA_Helicase"/>
</dbReference>
<keyword evidence="8" id="KW-1185">Reference proteome</keyword>
<dbReference type="PROSITE" id="PS51194">
    <property type="entry name" value="HELICASE_CTER"/>
    <property type="match status" value="1"/>
</dbReference>
<evidence type="ECO:0000256" key="2">
    <source>
        <dbReference type="ARBA" id="ARBA00022801"/>
    </source>
</evidence>
<reference evidence="8" key="1">
    <citation type="submission" date="2017-02" db="EMBL/GenBank/DDBJ databases">
        <authorList>
            <person name="Dridi B."/>
        </authorList>
    </citation>
    <scope>NUCLEOTIDE SEQUENCE [LARGE SCALE GENOMIC DNA]</scope>
    <source>
        <strain evidence="8">EB411</strain>
    </source>
</reference>
<keyword evidence="3 7" id="KW-0347">Helicase</keyword>
<accession>A0A1R4JRY0</accession>
<dbReference type="SMART" id="SM00490">
    <property type="entry name" value="HELICc"/>
    <property type="match status" value="1"/>
</dbReference>
<dbReference type="EMBL" id="FUKR01000051">
    <property type="protein sequence ID" value="SJN34757.1"/>
    <property type="molecule type" value="Genomic_DNA"/>
</dbReference>
<keyword evidence="1" id="KW-0547">Nucleotide-binding</keyword>
<evidence type="ECO:0000259" key="5">
    <source>
        <dbReference type="PROSITE" id="PS51192"/>
    </source>
</evidence>
<dbReference type="Pfam" id="PF00270">
    <property type="entry name" value="DEAD"/>
    <property type="match status" value="1"/>
</dbReference>
<keyword evidence="2" id="KW-0378">Hydrolase</keyword>
<evidence type="ECO:0000259" key="6">
    <source>
        <dbReference type="PROSITE" id="PS51194"/>
    </source>
</evidence>
<dbReference type="OrthoDB" id="9815222at2"/>
<feature type="domain" description="Helicase ATP-binding" evidence="5">
    <location>
        <begin position="152"/>
        <end position="326"/>
    </location>
</feature>
<dbReference type="SMART" id="SM00487">
    <property type="entry name" value="DEXDc"/>
    <property type="match status" value="1"/>
</dbReference>
<dbReference type="PANTHER" id="PTHR12131">
    <property type="entry name" value="ATP-DEPENDENT RNA AND DNA HELICASE"/>
    <property type="match status" value="1"/>
</dbReference>
<sequence>MTDLSQVVFDSQKFRGILQSIRLRTLQAEFPMIEMDRPPTEIDWNYALLCASALSAVPTERAQNTVLRVAAACLALSDTDDTHKSAATAILDRVGNHRSVELAESRDLVQPGLWKQFPPLLRLETIKKRLQLSIPLSSGENLAVNSFQSELWKDAADFDWVSVSAPTSAGKSRIVREWFLEKLRQNDRFTAVYLAPTRALVEEVSADFREAAPTDTSIVVMPWDPELDQTQRRVLVVTQERLHLIQQSRHPFDIDLLFVDEAQGLGNAERGVLLQQVLDRAVEDRPGLQVIFASPLSANPTILLSDKPAAARSRATTSEAVTVNQNLIRVEGVYRAPAKRIVSLVDEGQVLQVASFELQQRATRVPMRIAYVAHALGGSDGGNIVYVNGADDAEKVAKNISDLLSEAEDDEDISNLQDLVRTAVHPKYSLADALAKRVAFHYGNMPLAIRSEIERLFGDGKIEFLVCTSTLLEGVNLPCRTIFMRNPQKGRGRPLTEADFWNLAGRAGRWGKEFQGNIVCIDTDDESLWPNLPTVRRRSNLKVATHHGLQDVAPLISYIRSDFAVGSDSASENLFSYLAAQQSSGRDITHHLQRITVPAERTEVERALVRAVEDAQFPLDLIPRHAGISPIAMQRLLEHFRATGNDPHDFTLPLPEEPDSRQRYQDALVLIGATMTAAFGLPSGPGETDRRKWQLANLIVNWMKGMPLARLIEQRATGKTPIAKAIRDVMADIETVARFQAPKYLSCYSDVLAAYAAERGIHDVGHGQDITMLLELGVSRPSEVVLMALGLSRTATIALSQYVTVDNWTSSESRDWLARQNIEGMDIPVLIQQEIINLTNAQALSHRKSE</sequence>
<dbReference type="Gene3D" id="3.40.50.300">
    <property type="entry name" value="P-loop containing nucleotide triphosphate hydrolases"/>
    <property type="match status" value="2"/>
</dbReference>
<dbReference type="Proteomes" id="UP000196778">
    <property type="component" value="Unassembled WGS sequence"/>
</dbReference>
<protein>
    <submittedName>
        <fullName evidence="7">Putative helicase</fullName>
    </submittedName>
</protein>
<evidence type="ECO:0000313" key="7">
    <source>
        <dbReference type="EMBL" id="SJN34757.1"/>
    </source>
</evidence>
<dbReference type="PANTHER" id="PTHR12131:SF1">
    <property type="entry name" value="ATP-DEPENDENT RNA HELICASE SUPV3L1, MITOCHONDRIAL-RELATED"/>
    <property type="match status" value="1"/>
</dbReference>
<organism evidence="7 8">
    <name type="scientific">Mycetocola reblochoni REB411</name>
    <dbReference type="NCBI Taxonomy" id="1255698"/>
    <lineage>
        <taxon>Bacteria</taxon>
        <taxon>Bacillati</taxon>
        <taxon>Actinomycetota</taxon>
        <taxon>Actinomycetes</taxon>
        <taxon>Micrococcales</taxon>
        <taxon>Microbacteriaceae</taxon>
        <taxon>Mycetocola</taxon>
    </lineage>
</organism>
<dbReference type="InterPro" id="IPR027417">
    <property type="entry name" value="P-loop_NTPase"/>
</dbReference>
<evidence type="ECO:0000313" key="8">
    <source>
        <dbReference type="Proteomes" id="UP000196778"/>
    </source>
</evidence>
<dbReference type="InterPro" id="IPR011545">
    <property type="entry name" value="DEAD/DEAH_box_helicase_dom"/>
</dbReference>
<gene>
    <name evidence="7" type="ORF">FM119_09110</name>
</gene>
<dbReference type="AlphaFoldDB" id="A0A1R4JRY0"/>
<dbReference type="InterPro" id="IPR001650">
    <property type="entry name" value="Helicase_C-like"/>
</dbReference>
<dbReference type="GO" id="GO:0004386">
    <property type="term" value="F:helicase activity"/>
    <property type="evidence" value="ECO:0007669"/>
    <property type="project" value="UniProtKB-KW"/>
</dbReference>
<dbReference type="GO" id="GO:0016787">
    <property type="term" value="F:hydrolase activity"/>
    <property type="evidence" value="ECO:0007669"/>
    <property type="project" value="UniProtKB-KW"/>
</dbReference>
<proteinExistence type="predicted"/>
<dbReference type="Pfam" id="PF00271">
    <property type="entry name" value="Helicase_C"/>
    <property type="match status" value="1"/>
</dbReference>
<dbReference type="InterPro" id="IPR014001">
    <property type="entry name" value="Helicase_ATP-bd"/>
</dbReference>
<feature type="domain" description="Helicase C-terminal" evidence="6">
    <location>
        <begin position="399"/>
        <end position="553"/>
    </location>
</feature>
<evidence type="ECO:0000256" key="1">
    <source>
        <dbReference type="ARBA" id="ARBA00022741"/>
    </source>
</evidence>
<dbReference type="GO" id="GO:0003676">
    <property type="term" value="F:nucleic acid binding"/>
    <property type="evidence" value="ECO:0007669"/>
    <property type="project" value="InterPro"/>
</dbReference>
<evidence type="ECO:0000256" key="4">
    <source>
        <dbReference type="ARBA" id="ARBA00022840"/>
    </source>
</evidence>
<evidence type="ECO:0000256" key="3">
    <source>
        <dbReference type="ARBA" id="ARBA00022806"/>
    </source>
</evidence>